<keyword evidence="4 11" id="KW-0732">Signal</keyword>
<dbReference type="InterPro" id="IPR017937">
    <property type="entry name" value="Thioredoxin_CS"/>
</dbReference>
<dbReference type="FunFam" id="3.40.30.10:FF:000032">
    <property type="entry name" value="Protein disulfide-isomerase A6 homolog"/>
    <property type="match status" value="1"/>
</dbReference>
<dbReference type="EC" id="5.3.4.1" evidence="3"/>
<proteinExistence type="inferred from homology"/>
<dbReference type="InterPro" id="IPR036249">
    <property type="entry name" value="Thioredoxin-like_sf"/>
</dbReference>
<evidence type="ECO:0000256" key="5">
    <source>
        <dbReference type="ARBA" id="ARBA00022737"/>
    </source>
</evidence>
<dbReference type="PANTHER" id="PTHR45672">
    <property type="entry name" value="PROTEIN DISULFIDE-ISOMERASE C17H9.14C-RELATED"/>
    <property type="match status" value="1"/>
</dbReference>
<dbReference type="NCBIfam" id="TIGR01126">
    <property type="entry name" value="pdi_dom"/>
    <property type="match status" value="2"/>
</dbReference>
<comment type="similarity">
    <text evidence="2 9">Belongs to the protein disulfide isomerase family.</text>
</comment>
<dbReference type="Gene3D" id="3.40.30.10">
    <property type="entry name" value="Glutaredoxin"/>
    <property type="match status" value="2"/>
</dbReference>
<dbReference type="CDD" id="cd02998">
    <property type="entry name" value="PDI_a_ERp38"/>
    <property type="match status" value="2"/>
</dbReference>
<keyword evidence="8" id="KW-0676">Redox-active center</keyword>
<evidence type="ECO:0000256" key="11">
    <source>
        <dbReference type="SAM" id="SignalP"/>
    </source>
</evidence>
<gene>
    <name evidence="13" type="ORF">BCV70DRAFT_201228</name>
</gene>
<evidence type="ECO:0000256" key="4">
    <source>
        <dbReference type="ARBA" id="ARBA00022729"/>
    </source>
</evidence>
<evidence type="ECO:0000256" key="8">
    <source>
        <dbReference type="ARBA" id="ARBA00023284"/>
    </source>
</evidence>
<dbReference type="InterPro" id="IPR036356">
    <property type="entry name" value="ERp29_C_sf"/>
</dbReference>
<evidence type="ECO:0000313" key="14">
    <source>
        <dbReference type="Proteomes" id="UP000246740"/>
    </source>
</evidence>
<evidence type="ECO:0000256" key="1">
    <source>
        <dbReference type="ARBA" id="ARBA00001182"/>
    </source>
</evidence>
<dbReference type="FunCoup" id="A0A317XME3">
    <property type="interactions" value="172"/>
</dbReference>
<dbReference type="AlphaFoldDB" id="A0A317XME3"/>
<dbReference type="STRING" id="1882483.A0A317XME3"/>
<dbReference type="InterPro" id="IPR013766">
    <property type="entry name" value="Thioredoxin_domain"/>
</dbReference>
<dbReference type="Gene3D" id="1.20.1150.12">
    <property type="entry name" value="Endoplasmic reticulum resident protein 29, C-terminal domain"/>
    <property type="match status" value="1"/>
</dbReference>
<protein>
    <recommendedName>
        <fullName evidence="3">protein disulfide-isomerase</fullName>
        <ecNumber evidence="3">5.3.4.1</ecNumber>
    </recommendedName>
</protein>
<evidence type="ECO:0000259" key="12">
    <source>
        <dbReference type="PROSITE" id="PS51352"/>
    </source>
</evidence>
<dbReference type="InterPro" id="IPR051063">
    <property type="entry name" value="PDI"/>
</dbReference>
<name>A0A317XME3_9BASI</name>
<dbReference type="CDD" id="cd00238">
    <property type="entry name" value="ERp29c"/>
    <property type="match status" value="1"/>
</dbReference>
<evidence type="ECO:0000256" key="9">
    <source>
        <dbReference type="RuleBase" id="RU004208"/>
    </source>
</evidence>
<accession>A0A317XME3</accession>
<keyword evidence="5" id="KW-0677">Repeat</keyword>
<dbReference type="InParanoid" id="A0A317XME3"/>
<feature type="signal peptide" evidence="11">
    <location>
        <begin position="1"/>
        <end position="19"/>
    </location>
</feature>
<dbReference type="PROSITE" id="PS00194">
    <property type="entry name" value="THIOREDOXIN_1"/>
    <property type="match status" value="2"/>
</dbReference>
<feature type="region of interest" description="Disordered" evidence="10">
    <location>
        <begin position="127"/>
        <end position="146"/>
    </location>
</feature>
<dbReference type="PROSITE" id="PS51352">
    <property type="entry name" value="THIOREDOXIN_2"/>
    <property type="match status" value="2"/>
</dbReference>
<dbReference type="SUPFAM" id="SSF52833">
    <property type="entry name" value="Thioredoxin-like"/>
    <property type="match status" value="2"/>
</dbReference>
<feature type="domain" description="Thioredoxin" evidence="12">
    <location>
        <begin position="12"/>
        <end position="130"/>
    </location>
</feature>
<feature type="chain" id="PRO_5016425756" description="protein disulfide-isomerase" evidence="11">
    <location>
        <begin position="20"/>
        <end position="394"/>
    </location>
</feature>
<dbReference type="InterPro" id="IPR005788">
    <property type="entry name" value="PDI_thioredoxin-like_dom"/>
</dbReference>
<feature type="domain" description="Thioredoxin" evidence="12">
    <location>
        <begin position="132"/>
        <end position="253"/>
    </location>
</feature>
<dbReference type="PANTHER" id="PTHR45672:SF11">
    <property type="entry name" value="PROTEIN DISULFIDE-ISOMERASE C17H9.14C"/>
    <property type="match status" value="1"/>
</dbReference>
<keyword evidence="7" id="KW-0413">Isomerase</keyword>
<dbReference type="GO" id="GO:0006457">
    <property type="term" value="P:protein folding"/>
    <property type="evidence" value="ECO:0007669"/>
    <property type="project" value="TreeGrafter"/>
</dbReference>
<evidence type="ECO:0000256" key="7">
    <source>
        <dbReference type="ARBA" id="ARBA00023235"/>
    </source>
</evidence>
<dbReference type="PRINTS" id="PR00421">
    <property type="entry name" value="THIOREDOXIN"/>
</dbReference>
<dbReference type="InterPro" id="IPR011679">
    <property type="entry name" value="ERp29_C"/>
</dbReference>
<organism evidence="13 14">
    <name type="scientific">Testicularia cyperi</name>
    <dbReference type="NCBI Taxonomy" id="1882483"/>
    <lineage>
        <taxon>Eukaryota</taxon>
        <taxon>Fungi</taxon>
        <taxon>Dikarya</taxon>
        <taxon>Basidiomycota</taxon>
        <taxon>Ustilaginomycotina</taxon>
        <taxon>Ustilaginomycetes</taxon>
        <taxon>Ustilaginales</taxon>
        <taxon>Anthracoideaceae</taxon>
        <taxon>Testicularia</taxon>
    </lineage>
</organism>
<evidence type="ECO:0000256" key="6">
    <source>
        <dbReference type="ARBA" id="ARBA00023157"/>
    </source>
</evidence>
<dbReference type="GO" id="GO:0005783">
    <property type="term" value="C:endoplasmic reticulum"/>
    <property type="evidence" value="ECO:0007669"/>
    <property type="project" value="InterPro"/>
</dbReference>
<dbReference type="Pfam" id="PF07749">
    <property type="entry name" value="ERp29"/>
    <property type="match status" value="1"/>
</dbReference>
<dbReference type="Pfam" id="PF00085">
    <property type="entry name" value="Thioredoxin"/>
    <property type="match status" value="2"/>
</dbReference>
<evidence type="ECO:0000313" key="13">
    <source>
        <dbReference type="EMBL" id="PWY99009.1"/>
    </source>
</evidence>
<dbReference type="OrthoDB" id="10264505at2759"/>
<dbReference type="GO" id="GO:0003756">
    <property type="term" value="F:protein disulfide isomerase activity"/>
    <property type="evidence" value="ECO:0007669"/>
    <property type="project" value="UniProtKB-EC"/>
</dbReference>
<dbReference type="Proteomes" id="UP000246740">
    <property type="component" value="Unassembled WGS sequence"/>
</dbReference>
<sequence length="394" mass="44182">MRFFSTTLALLVLVATTLASNVLDLTDTKDFDKHIGKSQGVFVKYYAPWCGHCKSLAPTWEKLADAFLSQKENVIIAKVDGDKNKDLSKRVGIRGFPTLKWYPAGSTTPEDYASGRNLESLSQFVTEKSGKKSTIKPPPPPSAEQLTHQNFDKIVFDEDKDVLVEFYAPWCGHCKNLNPTYQEVAKDFSGDDDCVVAQMDADKDAHKPIAQRYGVSSYPTLMFFPKGDKSNPVPYNGGRGEEDFIKFLNEKCQTFRTKGGVLSDLAGRMPTLDGFAARWYTSSADKRPSIYQEFVEYVETMRSSPKSNAKKNAVADSYLRVLEKASNSADYINKETKRLGSMLKKHAEGTTQLAAKKVDELTRKKNVLSAFTNERIAAQAEKQRKEIESRKEEL</sequence>
<evidence type="ECO:0000256" key="10">
    <source>
        <dbReference type="SAM" id="MobiDB-lite"/>
    </source>
</evidence>
<comment type="catalytic activity">
    <reaction evidence="1">
        <text>Catalyzes the rearrangement of -S-S- bonds in proteins.</text>
        <dbReference type="EC" id="5.3.4.1"/>
    </reaction>
</comment>
<evidence type="ECO:0000256" key="2">
    <source>
        <dbReference type="ARBA" id="ARBA00006347"/>
    </source>
</evidence>
<keyword evidence="6" id="KW-1015">Disulfide bond</keyword>
<keyword evidence="14" id="KW-1185">Reference proteome</keyword>
<dbReference type="SUPFAM" id="SSF47933">
    <property type="entry name" value="ERP29 C domain-like"/>
    <property type="match status" value="1"/>
</dbReference>
<reference evidence="13 14" key="1">
    <citation type="journal article" date="2018" name="Mol. Biol. Evol.">
        <title>Broad Genomic Sampling Reveals a Smut Pathogenic Ancestry of the Fungal Clade Ustilaginomycotina.</title>
        <authorList>
            <person name="Kijpornyongpan T."/>
            <person name="Mondo S.J."/>
            <person name="Barry K."/>
            <person name="Sandor L."/>
            <person name="Lee J."/>
            <person name="Lipzen A."/>
            <person name="Pangilinan J."/>
            <person name="LaButti K."/>
            <person name="Hainaut M."/>
            <person name="Henrissat B."/>
            <person name="Grigoriev I.V."/>
            <person name="Spatafora J.W."/>
            <person name="Aime M.C."/>
        </authorList>
    </citation>
    <scope>NUCLEOTIDE SEQUENCE [LARGE SCALE GENOMIC DNA]</scope>
    <source>
        <strain evidence="13 14">MCA 3645</strain>
    </source>
</reference>
<dbReference type="EMBL" id="KZ819196">
    <property type="protein sequence ID" value="PWY99009.1"/>
    <property type="molecule type" value="Genomic_DNA"/>
</dbReference>
<evidence type="ECO:0000256" key="3">
    <source>
        <dbReference type="ARBA" id="ARBA00012723"/>
    </source>
</evidence>